<evidence type="ECO:0000256" key="1">
    <source>
        <dbReference type="ARBA" id="ARBA00004477"/>
    </source>
</evidence>
<comment type="subcellular location">
    <subcellularLocation>
        <location evidence="1 11">Endoplasmic reticulum membrane</location>
        <topology evidence="1 11">Multi-pass membrane protein</topology>
    </subcellularLocation>
</comment>
<keyword evidence="5" id="KW-0808">Transferase</keyword>
<dbReference type="FunCoup" id="I2H2U0">
    <property type="interactions" value="58"/>
</dbReference>
<dbReference type="KEGG" id="tbl:TBLA_0D01850"/>
<feature type="transmembrane region" description="Helical" evidence="11">
    <location>
        <begin position="90"/>
        <end position="107"/>
    </location>
</feature>
<keyword evidence="14" id="KW-1185">Reference proteome</keyword>
<comment type="similarity">
    <text evidence="10">Belongs to the glycosyltransferase 22 family. PIGZ subfamily.</text>
</comment>
<dbReference type="OMA" id="GIMHQNG"/>
<dbReference type="InParanoid" id="I2H2U0"/>
<dbReference type="Proteomes" id="UP000002866">
    <property type="component" value="Chromosome 4"/>
</dbReference>
<feature type="transmembrane region" description="Helical" evidence="11">
    <location>
        <begin position="297"/>
        <end position="315"/>
    </location>
</feature>
<dbReference type="OrthoDB" id="10066429at2759"/>
<feature type="transmembrane region" description="Helical" evidence="11">
    <location>
        <begin position="256"/>
        <end position="276"/>
    </location>
</feature>
<keyword evidence="7 11" id="KW-0256">Endoplasmic reticulum</keyword>
<dbReference type="AlphaFoldDB" id="I2H2U0"/>
<dbReference type="GO" id="GO:0006506">
    <property type="term" value="P:GPI anchor biosynthetic process"/>
    <property type="evidence" value="ECO:0007669"/>
    <property type="project" value="UniProtKB-KW"/>
</dbReference>
<dbReference type="STRING" id="1071380.I2H2U0"/>
<feature type="transmembrane region" description="Helical" evidence="11">
    <location>
        <begin position="127"/>
        <end position="145"/>
    </location>
</feature>
<evidence type="ECO:0000256" key="4">
    <source>
        <dbReference type="ARBA" id="ARBA00022676"/>
    </source>
</evidence>
<dbReference type="RefSeq" id="XP_004180211.1">
    <property type="nucleotide sequence ID" value="XM_004180163.1"/>
</dbReference>
<feature type="transmembrane region" description="Helical" evidence="11">
    <location>
        <begin position="360"/>
        <end position="383"/>
    </location>
</feature>
<dbReference type="PANTHER" id="PTHR22760:SF3">
    <property type="entry name" value="GPI MANNOSYLTRANSFERASE 4"/>
    <property type="match status" value="1"/>
</dbReference>
<keyword evidence="6 11" id="KW-0812">Transmembrane</keyword>
<name>I2H2U0_HENB6</name>
<keyword evidence="12" id="KW-0732">Signal</keyword>
<evidence type="ECO:0000256" key="9">
    <source>
        <dbReference type="ARBA" id="ARBA00023136"/>
    </source>
</evidence>
<protein>
    <recommendedName>
        <fullName evidence="11">Mannosyltransferase</fullName>
        <ecNumber evidence="11">2.4.1.-</ecNumber>
    </recommendedName>
</protein>
<dbReference type="GO" id="GO:0000026">
    <property type="term" value="F:alpha-1,2-mannosyltransferase activity"/>
    <property type="evidence" value="ECO:0007669"/>
    <property type="project" value="EnsemblFungi"/>
</dbReference>
<evidence type="ECO:0000313" key="14">
    <source>
        <dbReference type="Proteomes" id="UP000002866"/>
    </source>
</evidence>
<evidence type="ECO:0000256" key="12">
    <source>
        <dbReference type="SAM" id="SignalP"/>
    </source>
</evidence>
<dbReference type="GO" id="GO:0005789">
    <property type="term" value="C:endoplasmic reticulum membrane"/>
    <property type="evidence" value="ECO:0007669"/>
    <property type="project" value="UniProtKB-SubCell"/>
</dbReference>
<evidence type="ECO:0000256" key="10">
    <source>
        <dbReference type="ARBA" id="ARBA00038466"/>
    </source>
</evidence>
<feature type="transmembrane region" description="Helical" evidence="11">
    <location>
        <begin position="191"/>
        <end position="214"/>
    </location>
</feature>
<evidence type="ECO:0000256" key="2">
    <source>
        <dbReference type="ARBA" id="ARBA00004687"/>
    </source>
</evidence>
<dbReference type="PANTHER" id="PTHR22760">
    <property type="entry name" value="GLYCOSYLTRANSFERASE"/>
    <property type="match status" value="1"/>
</dbReference>
<evidence type="ECO:0000256" key="3">
    <source>
        <dbReference type="ARBA" id="ARBA00022502"/>
    </source>
</evidence>
<accession>I2H2U0</accession>
<comment type="pathway">
    <text evidence="2">Glycolipid biosynthesis; glycosylphosphatidylinositol-anchor biosynthesis.</text>
</comment>
<proteinExistence type="inferred from homology"/>
<evidence type="ECO:0000256" key="8">
    <source>
        <dbReference type="ARBA" id="ARBA00022989"/>
    </source>
</evidence>
<dbReference type="GO" id="GO:0006276">
    <property type="term" value="P:plasmid maintenance"/>
    <property type="evidence" value="ECO:0007669"/>
    <property type="project" value="EnsemblFungi"/>
</dbReference>
<feature type="signal peptide" evidence="12">
    <location>
        <begin position="1"/>
        <end position="19"/>
    </location>
</feature>
<gene>
    <name evidence="13" type="primary">TBLA0D01850</name>
    <name evidence="13" type="ORF">TBLA_0D01850</name>
</gene>
<dbReference type="HOGENOM" id="CLU_022957_2_0_1"/>
<feature type="transmembrane region" description="Helical" evidence="11">
    <location>
        <begin position="321"/>
        <end position="339"/>
    </location>
</feature>
<keyword evidence="9 11" id="KW-0472">Membrane</keyword>
<evidence type="ECO:0000256" key="6">
    <source>
        <dbReference type="ARBA" id="ARBA00022692"/>
    </source>
</evidence>
<keyword evidence="3" id="KW-0337">GPI-anchor biosynthesis</keyword>
<keyword evidence="4 11" id="KW-0328">Glycosyltransferase</keyword>
<evidence type="ECO:0000256" key="7">
    <source>
        <dbReference type="ARBA" id="ARBA00022824"/>
    </source>
</evidence>
<dbReference type="Pfam" id="PF03901">
    <property type="entry name" value="Glyco_transf_22"/>
    <property type="match status" value="1"/>
</dbReference>
<evidence type="ECO:0000313" key="13">
    <source>
        <dbReference type="EMBL" id="CCH60692.1"/>
    </source>
</evidence>
<keyword evidence="8 11" id="KW-1133">Transmembrane helix</keyword>
<dbReference type="EMBL" id="HE806319">
    <property type="protein sequence ID" value="CCH60692.1"/>
    <property type="molecule type" value="Genomic_DNA"/>
</dbReference>
<evidence type="ECO:0000256" key="11">
    <source>
        <dbReference type="RuleBase" id="RU363075"/>
    </source>
</evidence>
<feature type="chain" id="PRO_5003660440" description="Mannosyltransferase" evidence="12">
    <location>
        <begin position="20"/>
        <end position="529"/>
    </location>
</feature>
<dbReference type="EC" id="2.4.1.-" evidence="11"/>
<feature type="transmembrane region" description="Helical" evidence="11">
    <location>
        <begin position="157"/>
        <end position="185"/>
    </location>
</feature>
<organism evidence="13 14">
    <name type="scientific">Henningerozyma blattae (strain ATCC 34711 / CBS 6284 / DSM 70876 / NBRC 10599 / NRRL Y-10934 / UCD 77-7)</name>
    <name type="common">Yeast</name>
    <name type="synonym">Tetrapisispora blattae</name>
    <dbReference type="NCBI Taxonomy" id="1071380"/>
    <lineage>
        <taxon>Eukaryota</taxon>
        <taxon>Fungi</taxon>
        <taxon>Dikarya</taxon>
        <taxon>Ascomycota</taxon>
        <taxon>Saccharomycotina</taxon>
        <taxon>Saccharomycetes</taxon>
        <taxon>Saccharomycetales</taxon>
        <taxon>Saccharomycetaceae</taxon>
        <taxon>Henningerozyma</taxon>
    </lineage>
</organism>
<dbReference type="InterPro" id="IPR005599">
    <property type="entry name" value="GPI_mannosylTrfase"/>
</dbReference>
<dbReference type="eggNOG" id="KOG4123">
    <property type="taxonomic scope" value="Eukaryota"/>
</dbReference>
<reference evidence="13 14" key="1">
    <citation type="journal article" date="2011" name="Proc. Natl. Acad. Sci. U.S.A.">
        <title>Evolutionary erosion of yeast sex chromosomes by mating-type switching accidents.</title>
        <authorList>
            <person name="Gordon J.L."/>
            <person name="Armisen D."/>
            <person name="Proux-Wera E."/>
            <person name="Oheigeartaigh S.S."/>
            <person name="Byrne K.P."/>
            <person name="Wolfe K.H."/>
        </authorList>
    </citation>
    <scope>NUCLEOTIDE SEQUENCE [LARGE SCALE GENOMIC DNA]</scope>
    <source>
        <strain evidence="14">ATCC 34711 / CBS 6284 / DSM 70876 / NBRC 10599 / NRRL Y-10934 / UCD 77-7</strain>
    </source>
</reference>
<sequence length="529" mass="61398">MQYKFIIFISIGLIITTQPSYIHPDEHFQSLEILSNLFFNIKGTIPWEFNPLHSARSYVPLLLNYSPFFLLIKSFPILKTPSIILYGSRLINLSIFLLTIFYILNLKKITKYFILTSFVTFTLQSHTFSNSLETIILLWVLNLYSKNIDKSSKSFANSIWIGTLISLGVFNRMTFPAFILLPSIYMLFTYYAYNIFSLIIIVSSFLTTSCLCILIDSKIYGAKKNIFIITPLNNFLYNLYVQNLKLHGLHAWYTHLLINLPQLVGPLIIILPWSIFQILSNIRQKTMQNSSEQKRKYFITLSSLSLIGSLMLLSLFKHQELRFLTPLMPLIIIVILEPFTKSKYNKFLNSNKLCYLKISWILFNFFMSLLLGCFHQTGIIKYISTFQSNNITPQTQDSIGIHIWWKTYSPPTWMYLNQNLIVSTTTIKSDIETIDDINFDILQNHIIDLKGSDINLLNDTLHTYLMNDTLNNATLILPRSVTSKLINLKDNFVFTQIYSTNVHLDLDHIDFDDLSSLYPGLIAYSVRHK</sequence>
<dbReference type="GeneID" id="14495728"/>
<evidence type="ECO:0000256" key="5">
    <source>
        <dbReference type="ARBA" id="ARBA00022679"/>
    </source>
</evidence>